<keyword evidence="3" id="KW-1185">Reference proteome</keyword>
<dbReference type="EMBL" id="MVGC01000293">
    <property type="protein sequence ID" value="RJE20592.1"/>
    <property type="molecule type" value="Genomic_DNA"/>
</dbReference>
<feature type="transmembrane region" description="Helical" evidence="1">
    <location>
        <begin position="41"/>
        <end position="64"/>
    </location>
</feature>
<dbReference type="AlphaFoldDB" id="A0A3A2ZBT5"/>
<sequence length="109" mass="12536">MVQTYYPRPYRTIQYLGVQFLLAITGIIFWSLLGINSTPSLFAWMTFYTLQLGGVLFDPVICAITRTEDRGGVKVEVKRPLIGFRWSESHEPPEDVDVGVIHERAYLRI</sequence>
<keyword evidence="1" id="KW-0472">Membrane</keyword>
<proteinExistence type="predicted"/>
<keyword evidence="1" id="KW-0812">Transmembrane</keyword>
<keyword evidence="1" id="KW-1133">Transmembrane helix</keyword>
<accession>A0A3A2ZBT5</accession>
<name>A0A3A2ZBT5_9EURO</name>
<protein>
    <submittedName>
        <fullName evidence="2">Uncharacterized protein</fullName>
    </submittedName>
</protein>
<comment type="caution">
    <text evidence="2">The sequence shown here is derived from an EMBL/GenBank/DDBJ whole genome shotgun (WGS) entry which is preliminary data.</text>
</comment>
<gene>
    <name evidence="2" type="ORF">PHISCL_07078</name>
</gene>
<evidence type="ECO:0000256" key="1">
    <source>
        <dbReference type="SAM" id="Phobius"/>
    </source>
</evidence>
<evidence type="ECO:0000313" key="3">
    <source>
        <dbReference type="Proteomes" id="UP000266188"/>
    </source>
</evidence>
<feature type="transmembrane region" description="Helical" evidence="1">
    <location>
        <begin position="12"/>
        <end position="35"/>
    </location>
</feature>
<organism evidence="2 3">
    <name type="scientific">Aspergillus sclerotialis</name>
    <dbReference type="NCBI Taxonomy" id="2070753"/>
    <lineage>
        <taxon>Eukaryota</taxon>
        <taxon>Fungi</taxon>
        <taxon>Dikarya</taxon>
        <taxon>Ascomycota</taxon>
        <taxon>Pezizomycotina</taxon>
        <taxon>Eurotiomycetes</taxon>
        <taxon>Eurotiomycetidae</taxon>
        <taxon>Eurotiales</taxon>
        <taxon>Aspergillaceae</taxon>
        <taxon>Aspergillus</taxon>
        <taxon>Aspergillus subgen. Polypaecilum</taxon>
    </lineage>
</organism>
<reference evidence="3" key="1">
    <citation type="submission" date="2017-02" db="EMBL/GenBank/DDBJ databases">
        <authorList>
            <person name="Tafer H."/>
            <person name="Lopandic K."/>
        </authorList>
    </citation>
    <scope>NUCLEOTIDE SEQUENCE [LARGE SCALE GENOMIC DNA]</scope>
    <source>
        <strain evidence="3">CBS 366.77</strain>
    </source>
</reference>
<dbReference type="Proteomes" id="UP000266188">
    <property type="component" value="Unassembled WGS sequence"/>
</dbReference>
<evidence type="ECO:0000313" key="2">
    <source>
        <dbReference type="EMBL" id="RJE20592.1"/>
    </source>
</evidence>